<reference evidence="2 3" key="1">
    <citation type="submission" date="2022-02" db="EMBL/GenBank/DDBJ databases">
        <title>Draft genome sequence of Mezorhizobium retamae strain IRAMC:0171 isolated from Retama raetam nodules.</title>
        <authorList>
            <person name="Bengaied R."/>
            <person name="Sbissi I."/>
            <person name="Huber K."/>
            <person name="Ghodbane F."/>
            <person name="Nouioui I."/>
            <person name="Tarhouni M."/>
            <person name="Gtari M."/>
        </authorList>
    </citation>
    <scope>NUCLEOTIDE SEQUENCE [LARGE SCALE GENOMIC DNA]</scope>
    <source>
        <strain evidence="2 3">IRAMC:0171</strain>
    </source>
</reference>
<name>A0ABS9QDR6_9HYPH</name>
<keyword evidence="3" id="KW-1185">Reference proteome</keyword>
<feature type="chain" id="PRO_5047370890" evidence="1">
    <location>
        <begin position="23"/>
        <end position="169"/>
    </location>
</feature>
<dbReference type="Proteomes" id="UP001201701">
    <property type="component" value="Unassembled WGS sequence"/>
</dbReference>
<gene>
    <name evidence="2" type="ORF">L4923_08360</name>
</gene>
<feature type="signal peptide" evidence="1">
    <location>
        <begin position="1"/>
        <end position="22"/>
    </location>
</feature>
<evidence type="ECO:0000313" key="2">
    <source>
        <dbReference type="EMBL" id="MCG7505033.1"/>
    </source>
</evidence>
<organism evidence="2 3">
    <name type="scientific">Mesorhizobium retamae</name>
    <dbReference type="NCBI Taxonomy" id="2912854"/>
    <lineage>
        <taxon>Bacteria</taxon>
        <taxon>Pseudomonadati</taxon>
        <taxon>Pseudomonadota</taxon>
        <taxon>Alphaproteobacteria</taxon>
        <taxon>Hyphomicrobiales</taxon>
        <taxon>Phyllobacteriaceae</taxon>
        <taxon>Mesorhizobium</taxon>
    </lineage>
</organism>
<keyword evidence="1" id="KW-0732">Signal</keyword>
<dbReference type="InterPro" id="IPR009337">
    <property type="entry name" value="DUF995"/>
</dbReference>
<accession>A0ABS9QDR6</accession>
<dbReference type="EMBL" id="JAKREW010000005">
    <property type="protein sequence ID" value="MCG7505033.1"/>
    <property type="molecule type" value="Genomic_DNA"/>
</dbReference>
<evidence type="ECO:0000313" key="3">
    <source>
        <dbReference type="Proteomes" id="UP001201701"/>
    </source>
</evidence>
<comment type="caution">
    <text evidence="2">The sequence shown here is derived from an EMBL/GenBank/DDBJ whole genome shotgun (WGS) entry which is preliminary data.</text>
</comment>
<dbReference type="Pfam" id="PF06191">
    <property type="entry name" value="DUF995"/>
    <property type="match status" value="1"/>
</dbReference>
<proteinExistence type="predicted"/>
<protein>
    <submittedName>
        <fullName evidence="2">DUF995 domain-containing protein</fullName>
    </submittedName>
</protein>
<sequence length="169" mass="18694">MSVKKGLVIIAALVGLASGADAVSAAPSAATIKKAEPLSNDDLYRLYSQRSWVWKDGAGYFAIPQRRFSAWSGKGKAASYGVGRWFIADTGKLCFKADWYATNGIWPALTCFSHRKKGNVIFQKREPKGDWYVFANAPVRNGDEVTKLRRGNYVASRLTKVEAKLNRMP</sequence>
<dbReference type="RefSeq" id="WP_239363506.1">
    <property type="nucleotide sequence ID" value="NZ_JAKREW010000005.1"/>
</dbReference>
<evidence type="ECO:0000256" key="1">
    <source>
        <dbReference type="SAM" id="SignalP"/>
    </source>
</evidence>